<keyword evidence="3" id="KW-0723">Serine/threonine-protein kinase</keyword>
<feature type="domain" description="Protein kinase" evidence="9">
    <location>
        <begin position="16"/>
        <end position="162"/>
    </location>
</feature>
<evidence type="ECO:0000256" key="7">
    <source>
        <dbReference type="PROSITE-ProRule" id="PRU10141"/>
    </source>
</evidence>
<evidence type="ECO:0000256" key="5">
    <source>
        <dbReference type="ARBA" id="ARBA00022777"/>
    </source>
</evidence>
<dbReference type="SUPFAM" id="SSF56112">
    <property type="entry name" value="Protein kinase-like (PK-like)"/>
    <property type="match status" value="1"/>
</dbReference>
<evidence type="ECO:0000256" key="6">
    <source>
        <dbReference type="ARBA" id="ARBA00022840"/>
    </source>
</evidence>
<dbReference type="Ensembl" id="ENSECAT00000092063.1">
    <property type="protein sequence ID" value="ENSECAP00000071434.1"/>
    <property type="gene ID" value="ENSECAG00000007374.3"/>
</dbReference>
<dbReference type="InterPro" id="IPR000719">
    <property type="entry name" value="Prot_kinase_dom"/>
</dbReference>
<evidence type="ECO:0000256" key="2">
    <source>
        <dbReference type="ARBA" id="ARBA00012513"/>
    </source>
</evidence>
<evidence type="ECO:0000256" key="8">
    <source>
        <dbReference type="SAM" id="MobiDB-lite"/>
    </source>
</evidence>
<evidence type="ECO:0000256" key="1">
    <source>
        <dbReference type="ARBA" id="ARBA00008874"/>
    </source>
</evidence>
<protein>
    <recommendedName>
        <fullName evidence="2">non-specific serine/threonine protein kinase</fullName>
        <ecNumber evidence="2">2.7.11.1</ecNumber>
    </recommendedName>
</protein>
<reference evidence="10" key="3">
    <citation type="submission" date="2025-09" db="UniProtKB">
        <authorList>
            <consortium name="Ensembl"/>
        </authorList>
    </citation>
    <scope>IDENTIFICATION</scope>
    <source>
        <strain evidence="10">Thoroughbred</strain>
    </source>
</reference>
<evidence type="ECO:0000259" key="9">
    <source>
        <dbReference type="PROSITE" id="PS50011"/>
    </source>
</evidence>
<keyword evidence="5" id="KW-0418">Kinase</keyword>
<dbReference type="EC" id="2.7.11.1" evidence="2"/>
<feature type="binding site" evidence="7">
    <location>
        <position position="45"/>
    </location>
    <ligand>
        <name>ATP</name>
        <dbReference type="ChEBI" id="CHEBI:30616"/>
    </ligand>
</feature>
<dbReference type="InterPro" id="IPR050629">
    <property type="entry name" value="STE20/SPS1-PAK"/>
</dbReference>
<dbReference type="Gene3D" id="1.10.510.10">
    <property type="entry name" value="Transferase(Phosphotransferase) domain 1"/>
    <property type="match status" value="1"/>
</dbReference>
<dbReference type="GO" id="GO:0004674">
    <property type="term" value="F:protein serine/threonine kinase activity"/>
    <property type="evidence" value="ECO:0007669"/>
    <property type="project" value="UniProtKB-KW"/>
</dbReference>
<evidence type="ECO:0000313" key="10">
    <source>
        <dbReference type="Ensembl" id="ENSECAP00000071434.1"/>
    </source>
</evidence>
<evidence type="ECO:0000256" key="3">
    <source>
        <dbReference type="ARBA" id="ARBA00022527"/>
    </source>
</evidence>
<dbReference type="Pfam" id="PF00069">
    <property type="entry name" value="Pkinase"/>
    <property type="match status" value="1"/>
</dbReference>
<dbReference type="PANTHER" id="PTHR48012:SF6">
    <property type="entry name" value="MITOGEN-ACTIVATED PROTEIN KINASE KINASE KINASE KINASE 2"/>
    <property type="match status" value="1"/>
</dbReference>
<dbReference type="GeneTree" id="ENSGT00940000162250"/>
<reference evidence="10" key="2">
    <citation type="submission" date="2025-08" db="UniProtKB">
        <authorList>
            <consortium name="Ensembl"/>
        </authorList>
    </citation>
    <scope>IDENTIFICATION</scope>
    <source>
        <strain evidence="10">Thoroughbred</strain>
    </source>
</reference>
<dbReference type="SMART" id="SM00220">
    <property type="entry name" value="S_TKc"/>
    <property type="match status" value="1"/>
</dbReference>
<keyword evidence="5" id="KW-0808">Transferase</keyword>
<organism evidence="10 11">
    <name type="scientific">Equus caballus</name>
    <name type="common">Horse</name>
    <dbReference type="NCBI Taxonomy" id="9796"/>
    <lineage>
        <taxon>Eukaryota</taxon>
        <taxon>Metazoa</taxon>
        <taxon>Chordata</taxon>
        <taxon>Craniata</taxon>
        <taxon>Vertebrata</taxon>
        <taxon>Euteleostomi</taxon>
        <taxon>Mammalia</taxon>
        <taxon>Eutheria</taxon>
        <taxon>Laurasiatheria</taxon>
        <taxon>Perissodactyla</taxon>
        <taxon>Equidae</taxon>
        <taxon>Equus</taxon>
    </lineage>
</organism>
<dbReference type="PROSITE" id="PS50011">
    <property type="entry name" value="PROTEIN_KINASE_DOM"/>
    <property type="match status" value="1"/>
</dbReference>
<feature type="region of interest" description="Disordered" evidence="8">
    <location>
        <begin position="103"/>
        <end position="141"/>
    </location>
</feature>
<dbReference type="InterPro" id="IPR017441">
    <property type="entry name" value="Protein_kinase_ATP_BS"/>
</dbReference>
<dbReference type="GO" id="GO:0005524">
    <property type="term" value="F:ATP binding"/>
    <property type="evidence" value="ECO:0007669"/>
    <property type="project" value="UniProtKB-UniRule"/>
</dbReference>
<sequence length="162" mass="17776">MALLRDVSLQDPRDRFELLQRVGAGTYGDVYKARDTVTSELAAVKIVKLDPGDDISSLQQEITILRECRHPNVVAYIGSYLRNDRLWICMEFCGGGSLQEIYHGQDPQRHQGSQPSPHPPGRCQAGSVPRGHNQGEGSLEVPGGRACTQVLGVRGQVTLLLE</sequence>
<evidence type="ECO:0000313" key="11">
    <source>
        <dbReference type="Proteomes" id="UP000002281"/>
    </source>
</evidence>
<gene>
    <name evidence="10" type="primary">MAP4K2</name>
</gene>
<keyword evidence="4 7" id="KW-0547">Nucleotide-binding</keyword>
<dbReference type="InterPro" id="IPR011009">
    <property type="entry name" value="Kinase-like_dom_sf"/>
</dbReference>
<comment type="similarity">
    <text evidence="1">Belongs to the protein kinase superfamily. STE Ser/Thr protein kinase family. STE20 subfamily.</text>
</comment>
<proteinExistence type="inferred from homology"/>
<reference evidence="10 11" key="1">
    <citation type="journal article" date="2009" name="Science">
        <title>Genome sequence, comparative analysis, and population genetics of the domestic horse.</title>
        <authorList>
            <consortium name="Broad Institute Genome Sequencing Platform"/>
            <consortium name="Broad Institute Whole Genome Assembly Team"/>
            <person name="Wade C.M."/>
            <person name="Giulotto E."/>
            <person name="Sigurdsson S."/>
            <person name="Zoli M."/>
            <person name="Gnerre S."/>
            <person name="Imsland F."/>
            <person name="Lear T.L."/>
            <person name="Adelson D.L."/>
            <person name="Bailey E."/>
            <person name="Bellone R.R."/>
            <person name="Bloecker H."/>
            <person name="Distl O."/>
            <person name="Edgar R.C."/>
            <person name="Garber M."/>
            <person name="Leeb T."/>
            <person name="Mauceli E."/>
            <person name="MacLeod J.N."/>
            <person name="Penedo M.C.T."/>
            <person name="Raison J.M."/>
            <person name="Sharpe T."/>
            <person name="Vogel J."/>
            <person name="Andersson L."/>
            <person name="Antczak D.F."/>
            <person name="Biagi T."/>
            <person name="Binns M.M."/>
            <person name="Chowdhary B.P."/>
            <person name="Coleman S.J."/>
            <person name="Della Valle G."/>
            <person name="Fryc S."/>
            <person name="Guerin G."/>
            <person name="Hasegawa T."/>
            <person name="Hill E.W."/>
            <person name="Jurka J."/>
            <person name="Kiialainen A."/>
            <person name="Lindgren G."/>
            <person name="Liu J."/>
            <person name="Magnani E."/>
            <person name="Mickelson J.R."/>
            <person name="Murray J."/>
            <person name="Nergadze S.G."/>
            <person name="Onofrio R."/>
            <person name="Pedroni S."/>
            <person name="Piras M.F."/>
            <person name="Raudsepp T."/>
            <person name="Rocchi M."/>
            <person name="Roeed K.H."/>
            <person name="Ryder O.A."/>
            <person name="Searle S."/>
            <person name="Skow L."/>
            <person name="Swinburne J.E."/>
            <person name="Syvaenen A.C."/>
            <person name="Tozaki T."/>
            <person name="Valberg S.J."/>
            <person name="Vaudin M."/>
            <person name="White J.R."/>
            <person name="Zody M.C."/>
            <person name="Lander E.S."/>
            <person name="Lindblad-Toh K."/>
        </authorList>
    </citation>
    <scope>NUCLEOTIDE SEQUENCE [LARGE SCALE GENOMIC DNA]</scope>
    <source>
        <strain evidence="10 11">Thoroughbred</strain>
    </source>
</reference>
<accession>A0A9L0SB90</accession>
<dbReference type="PROSITE" id="PS00107">
    <property type="entry name" value="PROTEIN_KINASE_ATP"/>
    <property type="match status" value="1"/>
</dbReference>
<dbReference type="PANTHER" id="PTHR48012">
    <property type="entry name" value="STERILE20-LIKE KINASE, ISOFORM B-RELATED"/>
    <property type="match status" value="1"/>
</dbReference>
<evidence type="ECO:0000256" key="4">
    <source>
        <dbReference type="ARBA" id="ARBA00022741"/>
    </source>
</evidence>
<keyword evidence="6 7" id="KW-0067">ATP-binding</keyword>
<name>A0A9L0SB90_HORSE</name>
<dbReference type="AlphaFoldDB" id="A0A9L0SB90"/>
<dbReference type="Proteomes" id="UP000002281">
    <property type="component" value="Chromosome 12"/>
</dbReference>
<keyword evidence="11" id="KW-1185">Reference proteome</keyword>